<feature type="compositionally biased region" description="Low complexity" evidence="5">
    <location>
        <begin position="962"/>
        <end position="978"/>
    </location>
</feature>
<feature type="region of interest" description="Disordered" evidence="5">
    <location>
        <begin position="923"/>
        <end position="1017"/>
    </location>
</feature>
<feature type="compositionally biased region" description="Basic and acidic residues" evidence="5">
    <location>
        <begin position="1957"/>
        <end position="1971"/>
    </location>
</feature>
<accession>K0RNE1</accession>
<dbReference type="Gene3D" id="2.130.10.130">
    <property type="entry name" value="Integrin alpha, N-terminal"/>
    <property type="match status" value="1"/>
</dbReference>
<feature type="compositionally biased region" description="Low complexity" evidence="5">
    <location>
        <begin position="1598"/>
        <end position="1610"/>
    </location>
</feature>
<feature type="region of interest" description="Disordered" evidence="5">
    <location>
        <begin position="1069"/>
        <end position="1137"/>
    </location>
</feature>
<feature type="compositionally biased region" description="Polar residues" evidence="5">
    <location>
        <begin position="1070"/>
        <end position="1079"/>
    </location>
</feature>
<dbReference type="Pfam" id="PF14312">
    <property type="entry name" value="FG-GAP_2"/>
    <property type="match status" value="1"/>
</dbReference>
<comment type="caution">
    <text evidence="6">The sequence shown here is derived from an EMBL/GenBank/DDBJ whole genome shotgun (WGS) entry which is preliminary data.</text>
</comment>
<organism evidence="6 7">
    <name type="scientific">Thalassiosira oceanica</name>
    <name type="common">Marine diatom</name>
    <dbReference type="NCBI Taxonomy" id="159749"/>
    <lineage>
        <taxon>Eukaryota</taxon>
        <taxon>Sar</taxon>
        <taxon>Stramenopiles</taxon>
        <taxon>Ochrophyta</taxon>
        <taxon>Bacillariophyta</taxon>
        <taxon>Coscinodiscophyceae</taxon>
        <taxon>Thalassiosirophycidae</taxon>
        <taxon>Thalassiosirales</taxon>
        <taxon>Thalassiosiraceae</taxon>
        <taxon>Thalassiosira</taxon>
    </lineage>
</organism>
<feature type="compositionally biased region" description="Acidic residues" evidence="5">
    <location>
        <begin position="1902"/>
        <end position="1915"/>
    </location>
</feature>
<dbReference type="InterPro" id="IPR028994">
    <property type="entry name" value="Integrin_alpha_N"/>
</dbReference>
<evidence type="ECO:0000256" key="2">
    <source>
        <dbReference type="ARBA" id="ARBA00022737"/>
    </source>
</evidence>
<feature type="compositionally biased region" description="Basic and acidic residues" evidence="5">
    <location>
        <begin position="594"/>
        <end position="603"/>
    </location>
</feature>
<evidence type="ECO:0000256" key="1">
    <source>
        <dbReference type="ARBA" id="ARBA00022729"/>
    </source>
</evidence>
<feature type="compositionally biased region" description="Polar residues" evidence="5">
    <location>
        <begin position="1777"/>
        <end position="1786"/>
    </location>
</feature>
<name>K0RNE1_THAOC</name>
<feature type="compositionally biased region" description="Basic and acidic residues" evidence="5">
    <location>
        <begin position="1819"/>
        <end position="1831"/>
    </location>
</feature>
<feature type="region of interest" description="Disordered" evidence="5">
    <location>
        <begin position="1"/>
        <end position="202"/>
    </location>
</feature>
<feature type="compositionally biased region" description="Basic and acidic residues" evidence="5">
    <location>
        <begin position="1690"/>
        <end position="1714"/>
    </location>
</feature>
<feature type="compositionally biased region" description="Basic and acidic residues" evidence="5">
    <location>
        <begin position="434"/>
        <end position="460"/>
    </location>
</feature>
<feature type="compositionally biased region" description="Basic and acidic residues" evidence="5">
    <location>
        <begin position="1165"/>
        <end position="1174"/>
    </location>
</feature>
<evidence type="ECO:0000256" key="4">
    <source>
        <dbReference type="PROSITE-ProRule" id="PRU00803"/>
    </source>
</evidence>
<feature type="compositionally biased region" description="Polar residues" evidence="5">
    <location>
        <begin position="1839"/>
        <end position="1851"/>
    </location>
</feature>
<feature type="compositionally biased region" description="Basic and acidic residues" evidence="5">
    <location>
        <begin position="167"/>
        <end position="178"/>
    </location>
</feature>
<feature type="compositionally biased region" description="Low complexity" evidence="5">
    <location>
        <begin position="1655"/>
        <end position="1674"/>
    </location>
</feature>
<feature type="compositionally biased region" description="Basic and acidic residues" evidence="5">
    <location>
        <begin position="1443"/>
        <end position="1461"/>
    </location>
</feature>
<evidence type="ECO:0000256" key="5">
    <source>
        <dbReference type="SAM" id="MobiDB-lite"/>
    </source>
</evidence>
<feature type="region of interest" description="Disordered" evidence="5">
    <location>
        <begin position="1586"/>
        <end position="1972"/>
    </location>
</feature>
<evidence type="ECO:0000256" key="3">
    <source>
        <dbReference type="ARBA" id="ARBA00023180"/>
    </source>
</evidence>
<feature type="repeat" description="FG-GAP" evidence="4">
    <location>
        <begin position="2169"/>
        <end position="2227"/>
    </location>
</feature>
<dbReference type="OMA" id="AYQNHEM"/>
<feature type="region of interest" description="Disordered" evidence="5">
    <location>
        <begin position="1155"/>
        <end position="1574"/>
    </location>
</feature>
<feature type="compositionally biased region" description="Low complexity" evidence="5">
    <location>
        <begin position="28"/>
        <end position="44"/>
    </location>
</feature>
<feature type="region of interest" description="Disordered" evidence="5">
    <location>
        <begin position="555"/>
        <end position="641"/>
    </location>
</feature>
<feature type="repeat" description="FG-GAP" evidence="4">
    <location>
        <begin position="2112"/>
        <end position="2168"/>
    </location>
</feature>
<dbReference type="InterPro" id="IPR011043">
    <property type="entry name" value="Gal_Oxase/kelch_b-propeller"/>
</dbReference>
<dbReference type="OrthoDB" id="49473at2759"/>
<gene>
    <name evidence="6" type="ORF">THAOC_32954</name>
</gene>
<reference evidence="6 7" key="1">
    <citation type="journal article" date="2012" name="Genome Biol.">
        <title>Genome and low-iron response of an oceanic diatom adapted to chronic iron limitation.</title>
        <authorList>
            <person name="Lommer M."/>
            <person name="Specht M."/>
            <person name="Roy A.S."/>
            <person name="Kraemer L."/>
            <person name="Andreson R."/>
            <person name="Gutowska M.A."/>
            <person name="Wolf J."/>
            <person name="Bergner S.V."/>
            <person name="Schilhabel M.B."/>
            <person name="Klostermeier U.C."/>
            <person name="Beiko R.G."/>
            <person name="Rosenstiel P."/>
            <person name="Hippler M."/>
            <person name="Laroche J."/>
        </authorList>
    </citation>
    <scope>NUCLEOTIDE SEQUENCE [LARGE SCALE GENOMIC DNA]</scope>
    <source>
        <strain evidence="6 7">CCMP1005</strain>
    </source>
</reference>
<keyword evidence="2" id="KW-0677">Repeat</keyword>
<feature type="compositionally biased region" description="Polar residues" evidence="5">
    <location>
        <begin position="707"/>
        <end position="720"/>
    </location>
</feature>
<feature type="region of interest" description="Disordered" evidence="5">
    <location>
        <begin position="758"/>
        <end position="794"/>
    </location>
</feature>
<feature type="compositionally biased region" description="Polar residues" evidence="5">
    <location>
        <begin position="1000"/>
        <end position="1010"/>
    </location>
</feature>
<dbReference type="SUPFAM" id="SSF50965">
    <property type="entry name" value="Galactose oxidase, central domain"/>
    <property type="match status" value="1"/>
</dbReference>
<feature type="compositionally biased region" description="Low complexity" evidence="5">
    <location>
        <begin position="1243"/>
        <end position="1262"/>
    </location>
</feature>
<feature type="compositionally biased region" description="Basic and acidic residues" evidence="5">
    <location>
        <begin position="1641"/>
        <end position="1650"/>
    </location>
</feature>
<feature type="compositionally biased region" description="Polar residues" evidence="5">
    <location>
        <begin position="365"/>
        <end position="383"/>
    </location>
</feature>
<feature type="compositionally biased region" description="Polar residues" evidence="5">
    <location>
        <begin position="1209"/>
        <end position="1220"/>
    </location>
</feature>
<sequence length="2441" mass="262064">MEKPKDRRKLRKKRNHKASRAFEESKLSLDSSTSSSTYESSELSIPPPDESTAHTSNPEVDCNLLVEMVRRRKVDETSSPQQHQDKQFFSSQQQRQPGSHPGPPYIPANGGAAYNRKPTDSSATSDARGVRRQHPDMPLPSLPADVKPVKKTQQTGQPPSRAKLNKQSRDREQTRVEQMRPQTHHQNNQERAEQKRPQMQRRLSAYSRANSTLGRVSEEDTTSDGLSSAFSESLRMSLTNPDGGAAAVFPTDQILEFDEGVEEVLRSSLSHQYDEREEYINPKLNDNMAIEDIVQSSASLLVYERHGSDSSSQIEVMKKMEQEMNDGYEEALLKEEMNRTRSQYTASKGGLTRLPEKRPLAIDTRPNSIGNVPLSISQGNTPMSVSTISPNDEQARLAEAASSRFGRLLQQCRQLTQDCSDSNTVESSSIMESDMSRSTRQSDRLSPHDSRKLSRHVSAERADSMLDAKLSAINLRRSAEGMAYSDSGSIPAGSVSHISKEIDATNSDTMMKISQLTIDPEIAVTLRASGLTKENRKCDIRPSDYFGRRNALRAAEQGQDGGAGSDLVSPDDDIQQSISRPTANEIPANPIRRGSFEPKEILHNKSSSGGVMNTAGTTHQVPTASGSIDLSNSSREGRPIQPMSRSIISELSFGVDMMYGETEEELFGYDNSGINNVVNDIDNKSSPKKPRLDGDPLKVEHTLESVAESSSVDKGSNTSDVIEPLPHLPAVKPLNEIPRTFTPSDVLHSQRAFRPSEELSAAISPATPSNEIPINRVPMKDNGPGYRRANSSSARSASLLSDDWSSDDSGGLLVGFGHRPLKSRRPASSISSSSSSSSSGSASGYSSGSGSSSSGSDSGTSSSSSGDDDEEDETSSEESMSLPAPVKNGLIFNTRNHQGDDSVSDMVSELSFGGASALVRHQTVQKTKLLGPLPSPQTPGSSGPISRPVVRAKSPEGSEETSPQSMHSSLSKSSPTSSETPVGKRANNIGFQHNRPYGSSRRSSLNSTKPTDLDALDEVSESNASFLDDISSVGGDNPAVQKFLNTVPESDLGMNSSSIEDEDFIHLKRSSTTASNSAMESALEIRNMELEASQGMPINRPPSDDGSSMLSEKQRSSVSSKSSLSRRDGSQLSYQSGSSYYSNIINRAAALMVSPTNDDINFLDSSDKKSETMDRSYQSASSSKASVQSDSKGAAATSSAATDQSTKTGNFVDSPSTTSSKDSRRESHPRATAAMDRPAETVGASDQSVSSRASSQASSVGGFSQIGPIDTSNRSVSSRASAREVSALSNAGEAAADFRDLRQDDRAPVSQSLNTSESDDKSPVSEMSMSSVSSKARECLRSSFASQRDNLRESVCSSAGGSVSLEKTKTSLIGDQINPERSSEEQEAQAIGSSELLRIDEKGDVRGTAMATSLHQGIDSSDSSQRQNALASSHRSDAPPFSPRDKELDRLSMISDDHFGNDELYEDFPSRGNDSDDNLVQIKETRRQSIERSISARNDLEESDARKPWRTMPSKTIREEPQGSEVGDDFGALKSSLGTDDADHESAVERPQSSQGSVADRDNDGYSSDDLSELIHSQNVLKEMNIYDSYTQGKDRQASSAGDDSDSSSANPFDLFTPQDEIEDSPDGDKSKHAAATRKLSMVDEQKESRMPTMGSVHLSRTSTSSSISEWDFSNSVRASTVPPRPMSDVGERKERDWVDDRSNKSDGATDPKRSLRMMASAADDMAALLDQSLSKRQATDSPNSGDLDEDENQNPAGAVMASAAEDMTARLKKSMTSRLRSSAQSEALEGLDSSDVVDRLFGEKGEDEDVESQVYSNGEERLQPKGRQMDGSELGSIKSESTEISSQKNESAAGCSKSEDSGRDVITPLREFSSSMEDKLAVMPQDEDSVNGPKSHPFNEFLDEYNELASDEDGDGTRRKNSSKDGVSNAPNPFLDSDSDEDDAASNTSPLSAVANDKESDETKQKKESKNSPWYRNYLKSRMCWAVSFGVLAVVICVIVAVVESHKERSPKTGPAPPPALPPIVVPRPPDPPTVAPTTQQPTPLPIPTWIKVGGDLMGESPGDEAGFSVAVSLSGRVIVGARRNGNIEDGLKNRGAARIFEFDSNTGFYEPIHNIYGEQKGDQAGFSVAISSNGKRVAVGSLGSDINGQNSGQVRLFDQDDLSGSWRLVKSLDGEAEGALFGASVSLSEDGLTLVVGAPYFNENSDLPRSGRVYVYQQVSEIEWKQVGGPMSGDSANNLFGWSVSLTADSQLVAVGAPRLEGSSDSGYAQMYSLVSKSWTPYGARLGLGVPGDRFGFSVSSSGGHDGIAYRIAIGAPGMNTNGDGSGLASVYEYSENGWAQTGDDLVGQGGGDNLGYAVSLTKDGSRLVVGIPNKKLDGISVGQLQVANVNSGSITKAGDVYGLEGEQFGVSVSISNEGKLIFGGAPEANLVRAYGGVI</sequence>
<feature type="compositionally biased region" description="Polar residues" evidence="5">
    <location>
        <begin position="77"/>
        <end position="97"/>
    </location>
</feature>
<feature type="compositionally biased region" description="Basic and acidic residues" evidence="5">
    <location>
        <begin position="1296"/>
        <end position="1307"/>
    </location>
</feature>
<dbReference type="PROSITE" id="PS51470">
    <property type="entry name" value="FG_GAP"/>
    <property type="match status" value="2"/>
</dbReference>
<dbReference type="SMART" id="SM00191">
    <property type="entry name" value="Int_alpha"/>
    <property type="match status" value="6"/>
</dbReference>
<feature type="compositionally biased region" description="Acidic residues" evidence="5">
    <location>
        <begin position="866"/>
        <end position="876"/>
    </location>
</feature>
<dbReference type="InterPro" id="IPR013517">
    <property type="entry name" value="FG-GAP"/>
</dbReference>
<dbReference type="PANTHER" id="PTHR36220:SF1">
    <property type="entry name" value="GAMMA TUBULIN COMPLEX COMPONENT C-TERMINAL DOMAIN-CONTAINING PROTEIN"/>
    <property type="match status" value="1"/>
</dbReference>
<keyword evidence="1" id="KW-0732">Signal</keyword>
<keyword evidence="7" id="KW-1185">Reference proteome</keyword>
<feature type="compositionally biased region" description="Basic and acidic residues" evidence="5">
    <location>
        <begin position="1498"/>
        <end position="1507"/>
    </location>
</feature>
<evidence type="ECO:0000313" key="7">
    <source>
        <dbReference type="Proteomes" id="UP000266841"/>
    </source>
</evidence>
<feature type="region of interest" description="Disordered" evidence="5">
    <location>
        <begin position="705"/>
        <end position="727"/>
    </location>
</feature>
<dbReference type="Proteomes" id="UP000266841">
    <property type="component" value="Unassembled WGS sequence"/>
</dbReference>
<feature type="compositionally biased region" description="Basic residues" evidence="5">
    <location>
        <begin position="1"/>
        <end position="19"/>
    </location>
</feature>
<proteinExistence type="predicted"/>
<keyword evidence="3" id="KW-0325">Glycoprotein</keyword>
<feature type="compositionally biased region" description="Polar residues" evidence="5">
    <location>
        <begin position="1410"/>
        <end position="1433"/>
    </location>
</feature>
<feature type="region of interest" description="Disordered" evidence="5">
    <location>
        <begin position="2008"/>
        <end position="2047"/>
    </location>
</feature>
<feature type="compositionally biased region" description="Polar residues" evidence="5">
    <location>
        <begin position="604"/>
        <end position="634"/>
    </location>
</feature>
<feature type="compositionally biased region" description="Low complexity" evidence="5">
    <location>
        <begin position="1176"/>
        <end position="1208"/>
    </location>
</feature>
<feature type="compositionally biased region" description="Low complexity" evidence="5">
    <location>
        <begin position="1272"/>
        <end position="1289"/>
    </location>
</feature>
<feature type="compositionally biased region" description="Basic and acidic residues" evidence="5">
    <location>
        <begin position="187"/>
        <end position="196"/>
    </location>
</feature>
<feature type="region of interest" description="Disordered" evidence="5">
    <location>
        <begin position="208"/>
        <end position="227"/>
    </location>
</feature>
<dbReference type="InterPro" id="IPR013519">
    <property type="entry name" value="Int_alpha_beta-p"/>
</dbReference>
<feature type="compositionally biased region" description="Low complexity" evidence="5">
    <location>
        <begin position="1324"/>
        <end position="1334"/>
    </location>
</feature>
<feature type="region of interest" description="Disordered" evidence="5">
    <location>
        <begin position="417"/>
        <end position="460"/>
    </location>
</feature>
<dbReference type="eggNOG" id="ENOG502S1Y6">
    <property type="taxonomic scope" value="Eukaryota"/>
</dbReference>
<feature type="compositionally biased region" description="Low complexity" evidence="5">
    <location>
        <begin position="1718"/>
        <end position="1735"/>
    </location>
</feature>
<feature type="region of interest" description="Disordered" evidence="5">
    <location>
        <begin position="815"/>
        <end position="905"/>
    </location>
</feature>
<dbReference type="PANTHER" id="PTHR36220">
    <property type="entry name" value="UNNAMED PRODUCT"/>
    <property type="match status" value="1"/>
</dbReference>
<feature type="compositionally biased region" description="Low complexity" evidence="5">
    <location>
        <begin position="828"/>
        <end position="865"/>
    </location>
</feature>
<feature type="region of interest" description="Disordered" evidence="5">
    <location>
        <begin position="361"/>
        <end position="383"/>
    </location>
</feature>
<protein>
    <submittedName>
        <fullName evidence="6">Uncharacterized protein</fullName>
    </submittedName>
</protein>
<evidence type="ECO:0000313" key="6">
    <source>
        <dbReference type="EMBL" id="EJK48267.1"/>
    </source>
</evidence>
<feature type="compositionally biased region" description="Pro residues" evidence="5">
    <location>
        <begin position="2015"/>
        <end position="2036"/>
    </location>
</feature>
<dbReference type="EMBL" id="AGNL01046070">
    <property type="protein sequence ID" value="EJK48267.1"/>
    <property type="molecule type" value="Genomic_DNA"/>
</dbReference>
<feature type="compositionally biased region" description="Polar residues" evidence="5">
    <location>
        <begin position="1736"/>
        <end position="1745"/>
    </location>
</feature>